<feature type="compositionally biased region" description="Basic and acidic residues" evidence="2">
    <location>
        <begin position="95"/>
        <end position="104"/>
    </location>
</feature>
<feature type="non-terminal residue" evidence="3">
    <location>
        <position position="1"/>
    </location>
</feature>
<keyword evidence="1" id="KW-0175">Coiled coil</keyword>
<proteinExistence type="predicted"/>
<reference evidence="3 4" key="1">
    <citation type="journal article" date="2018" name="Sci. Rep.">
        <title>Comparative analysis of the Pocillopora damicornis genome highlights role of immune system in coral evolution.</title>
        <authorList>
            <person name="Cunning R."/>
            <person name="Bay R.A."/>
            <person name="Gillette P."/>
            <person name="Baker A.C."/>
            <person name="Traylor-Knowles N."/>
        </authorList>
    </citation>
    <scope>NUCLEOTIDE SEQUENCE [LARGE SCALE GENOMIC DNA]</scope>
    <source>
        <strain evidence="3">RSMAS</strain>
        <tissue evidence="3">Whole animal</tissue>
    </source>
</reference>
<evidence type="ECO:0000313" key="4">
    <source>
        <dbReference type="Proteomes" id="UP000275408"/>
    </source>
</evidence>
<feature type="coiled-coil region" evidence="1">
    <location>
        <begin position="33"/>
        <end position="60"/>
    </location>
</feature>
<protein>
    <submittedName>
        <fullName evidence="3">Uncharacterized protein</fullName>
    </submittedName>
</protein>
<accession>A0A3M6TI29</accession>
<evidence type="ECO:0000256" key="1">
    <source>
        <dbReference type="SAM" id="Coils"/>
    </source>
</evidence>
<feature type="coiled-coil region" evidence="1">
    <location>
        <begin position="132"/>
        <end position="253"/>
    </location>
</feature>
<evidence type="ECO:0000313" key="3">
    <source>
        <dbReference type="EMBL" id="RMX40918.1"/>
    </source>
</evidence>
<dbReference type="Proteomes" id="UP000275408">
    <property type="component" value="Unassembled WGS sequence"/>
</dbReference>
<feature type="compositionally biased region" description="Basic residues" evidence="2">
    <location>
        <begin position="267"/>
        <end position="276"/>
    </location>
</feature>
<feature type="region of interest" description="Disordered" evidence="2">
    <location>
        <begin position="261"/>
        <end position="284"/>
    </location>
</feature>
<sequence>AEFENFPCHKFVKQCSKMSMPDVHNCLYLSSENERIRKKYKKLARRNGVLERELNDLKEQFTTQRFMQTNSRSVQVQTEEKRQRSVGGSAIKSNQYDRQKKPAQDEQFESTTKMLSMHNNLMKRYQKELKTNTAHVEQIATLSLENRDLEKKLQDAKRKIDELHKENEALQARINAVGIKERLTPSKRDLMADLRKVSQERDRIAKERKKFKDELKMLDRGFFEEVEDLKYALQQAARLNSAYEKALKQLCSQYGLSFPKITTTAPTKRHRKRSRSQAREFTSQ</sequence>
<dbReference type="EMBL" id="RCHS01003559">
    <property type="protein sequence ID" value="RMX40918.1"/>
    <property type="molecule type" value="Genomic_DNA"/>
</dbReference>
<feature type="region of interest" description="Disordered" evidence="2">
    <location>
        <begin position="69"/>
        <end position="109"/>
    </location>
</feature>
<organism evidence="3 4">
    <name type="scientific">Pocillopora damicornis</name>
    <name type="common">Cauliflower coral</name>
    <name type="synonym">Millepora damicornis</name>
    <dbReference type="NCBI Taxonomy" id="46731"/>
    <lineage>
        <taxon>Eukaryota</taxon>
        <taxon>Metazoa</taxon>
        <taxon>Cnidaria</taxon>
        <taxon>Anthozoa</taxon>
        <taxon>Hexacorallia</taxon>
        <taxon>Scleractinia</taxon>
        <taxon>Astrocoeniina</taxon>
        <taxon>Pocilloporidae</taxon>
        <taxon>Pocillopora</taxon>
    </lineage>
</organism>
<gene>
    <name evidence="3" type="ORF">pdam_00017665</name>
</gene>
<keyword evidence="4" id="KW-1185">Reference proteome</keyword>
<dbReference type="AlphaFoldDB" id="A0A3M6TI29"/>
<name>A0A3M6TI29_POCDA</name>
<evidence type="ECO:0000256" key="2">
    <source>
        <dbReference type="SAM" id="MobiDB-lite"/>
    </source>
</evidence>
<dbReference type="OrthoDB" id="9986859at2759"/>
<comment type="caution">
    <text evidence="3">The sequence shown here is derived from an EMBL/GenBank/DDBJ whole genome shotgun (WGS) entry which is preliminary data.</text>
</comment>